<name>A0A9D4J7B8_DREPO</name>
<dbReference type="AlphaFoldDB" id="A0A9D4J7B8"/>
<organism evidence="1 2">
    <name type="scientific">Dreissena polymorpha</name>
    <name type="common">Zebra mussel</name>
    <name type="synonym">Mytilus polymorpha</name>
    <dbReference type="NCBI Taxonomy" id="45954"/>
    <lineage>
        <taxon>Eukaryota</taxon>
        <taxon>Metazoa</taxon>
        <taxon>Spiralia</taxon>
        <taxon>Lophotrochozoa</taxon>
        <taxon>Mollusca</taxon>
        <taxon>Bivalvia</taxon>
        <taxon>Autobranchia</taxon>
        <taxon>Heteroconchia</taxon>
        <taxon>Euheterodonta</taxon>
        <taxon>Imparidentia</taxon>
        <taxon>Neoheterodontei</taxon>
        <taxon>Myida</taxon>
        <taxon>Dreissenoidea</taxon>
        <taxon>Dreissenidae</taxon>
        <taxon>Dreissena</taxon>
    </lineage>
</organism>
<comment type="caution">
    <text evidence="1">The sequence shown here is derived from an EMBL/GenBank/DDBJ whole genome shotgun (WGS) entry which is preliminary data.</text>
</comment>
<reference evidence="1" key="1">
    <citation type="journal article" date="2019" name="bioRxiv">
        <title>The Genome of the Zebra Mussel, Dreissena polymorpha: A Resource for Invasive Species Research.</title>
        <authorList>
            <person name="McCartney M.A."/>
            <person name="Auch B."/>
            <person name="Kono T."/>
            <person name="Mallez S."/>
            <person name="Zhang Y."/>
            <person name="Obille A."/>
            <person name="Becker A."/>
            <person name="Abrahante J.E."/>
            <person name="Garbe J."/>
            <person name="Badalamenti J.P."/>
            <person name="Herman A."/>
            <person name="Mangelson H."/>
            <person name="Liachko I."/>
            <person name="Sullivan S."/>
            <person name="Sone E.D."/>
            <person name="Koren S."/>
            <person name="Silverstein K.A.T."/>
            <person name="Beckman K.B."/>
            <person name="Gohl D.M."/>
        </authorList>
    </citation>
    <scope>NUCLEOTIDE SEQUENCE</scope>
    <source>
        <strain evidence="1">Duluth1</strain>
        <tissue evidence="1">Whole animal</tissue>
    </source>
</reference>
<gene>
    <name evidence="1" type="ORF">DPMN_152402</name>
</gene>
<reference evidence="1" key="2">
    <citation type="submission" date="2020-11" db="EMBL/GenBank/DDBJ databases">
        <authorList>
            <person name="McCartney M.A."/>
            <person name="Auch B."/>
            <person name="Kono T."/>
            <person name="Mallez S."/>
            <person name="Becker A."/>
            <person name="Gohl D.M."/>
            <person name="Silverstein K.A.T."/>
            <person name="Koren S."/>
            <person name="Bechman K.B."/>
            <person name="Herman A."/>
            <person name="Abrahante J.E."/>
            <person name="Garbe J."/>
        </authorList>
    </citation>
    <scope>NUCLEOTIDE SEQUENCE</scope>
    <source>
        <strain evidence="1">Duluth1</strain>
        <tissue evidence="1">Whole animal</tissue>
    </source>
</reference>
<evidence type="ECO:0000313" key="2">
    <source>
        <dbReference type="Proteomes" id="UP000828390"/>
    </source>
</evidence>
<keyword evidence="2" id="KW-1185">Reference proteome</keyword>
<sequence length="69" mass="7489">MAASNPSEASMTASQCVEWADERGIRRNTQGVCIWSEPEDDVIEKPAIMEETPAMQAMQAAMSPAPTHP</sequence>
<protein>
    <submittedName>
        <fullName evidence="1">Uncharacterized protein</fullName>
    </submittedName>
</protein>
<dbReference type="EMBL" id="JAIWYP010000007">
    <property type="protein sequence ID" value="KAH3798799.1"/>
    <property type="molecule type" value="Genomic_DNA"/>
</dbReference>
<dbReference type="Proteomes" id="UP000828390">
    <property type="component" value="Unassembled WGS sequence"/>
</dbReference>
<proteinExistence type="predicted"/>
<evidence type="ECO:0000313" key="1">
    <source>
        <dbReference type="EMBL" id="KAH3798799.1"/>
    </source>
</evidence>
<accession>A0A9D4J7B8</accession>